<proteinExistence type="inferred from homology"/>
<dbReference type="EMBL" id="OUNE01000196">
    <property type="protein sequence ID" value="SPP33468.1"/>
    <property type="molecule type" value="Genomic_DNA"/>
</dbReference>
<comment type="similarity">
    <text evidence="2 6">Belongs to the FPP/GGPP synthase family.</text>
</comment>
<reference evidence="7" key="1">
    <citation type="submission" date="2018-04" db="EMBL/GenBank/DDBJ databases">
        <authorList>
            <person name="Go L.Y."/>
            <person name="Mitchell J.A."/>
        </authorList>
    </citation>
    <scope>NUCLEOTIDE SEQUENCE</scope>
    <source>
        <strain evidence="7">WBAD</strain>
    </source>
</reference>
<dbReference type="Pfam" id="PF00348">
    <property type="entry name" value="polyprenyl_synt"/>
    <property type="match status" value="1"/>
</dbReference>
<dbReference type="Gene3D" id="1.10.600.10">
    <property type="entry name" value="Farnesyl Diphosphate Synthase"/>
    <property type="match status" value="1"/>
</dbReference>
<organism evidence="7">
    <name type="scientific">Wolbachia endosymbiont of Aleurodicus dispersus</name>
    <dbReference type="NCBI Taxonomy" id="1288877"/>
    <lineage>
        <taxon>Bacteria</taxon>
        <taxon>Pseudomonadati</taxon>
        <taxon>Pseudomonadota</taxon>
        <taxon>Alphaproteobacteria</taxon>
        <taxon>Rickettsiales</taxon>
        <taxon>Anaplasmataceae</taxon>
        <taxon>Wolbachieae</taxon>
        <taxon>Wolbachia</taxon>
    </lineage>
</organism>
<evidence type="ECO:0000256" key="5">
    <source>
        <dbReference type="ARBA" id="ARBA00022842"/>
    </source>
</evidence>
<sequence length="328" mass="36518">MLNTDLTKSSKLDDIVSSDLLAMNDFIFKNVNDEGTKLATDITSHLINSGGKKIRPKLIFIICKMLNYSGESKVNIAASVEFIHNATLLHDDVLDESKARHGVATANKIWGNKSSILVGDLLLTLAFRWLIECGNLSVLSILSKASNLLVKGEIKQMTTRFDPNTIRKNYFNIIGEKTASLFSACCEAASVVSGATSDETERLRNFGFNFGMAFQIIDDVLDYTANQCTLGKQLGKDFFEGKVTLPSIIAYEKGSPSEQKFWEKSFSSARHNFDQALQYINHHNTIHVSMEEAKHYINMAQSNIDTFSDSLYKTALIDFLNASIERQG</sequence>
<dbReference type="EC" id="2.5.1.90" evidence="7"/>
<evidence type="ECO:0000256" key="6">
    <source>
        <dbReference type="RuleBase" id="RU004466"/>
    </source>
</evidence>
<keyword evidence="3 6" id="KW-0808">Transferase</keyword>
<dbReference type="SFLD" id="SFLDS00005">
    <property type="entry name" value="Isoprenoid_Synthase_Type_I"/>
    <property type="match status" value="1"/>
</dbReference>
<dbReference type="PANTHER" id="PTHR12001:SF69">
    <property type="entry name" value="ALL TRANS-POLYPRENYL-DIPHOSPHATE SYNTHASE PDSS1"/>
    <property type="match status" value="1"/>
</dbReference>
<dbReference type="PANTHER" id="PTHR12001">
    <property type="entry name" value="GERANYLGERANYL PYROPHOSPHATE SYNTHASE"/>
    <property type="match status" value="1"/>
</dbReference>
<dbReference type="AlphaFoldDB" id="A0A3B0IWK6"/>
<evidence type="ECO:0000256" key="3">
    <source>
        <dbReference type="ARBA" id="ARBA00022679"/>
    </source>
</evidence>
<evidence type="ECO:0000256" key="4">
    <source>
        <dbReference type="ARBA" id="ARBA00022723"/>
    </source>
</evidence>
<dbReference type="PROSITE" id="PS00444">
    <property type="entry name" value="POLYPRENYL_SYNTHASE_2"/>
    <property type="match status" value="1"/>
</dbReference>
<dbReference type="CDD" id="cd00685">
    <property type="entry name" value="Trans_IPPS_HT"/>
    <property type="match status" value="1"/>
</dbReference>
<evidence type="ECO:0000256" key="1">
    <source>
        <dbReference type="ARBA" id="ARBA00001946"/>
    </source>
</evidence>
<dbReference type="InterPro" id="IPR000092">
    <property type="entry name" value="Polyprenyl_synt"/>
</dbReference>
<dbReference type="GO" id="GO:0106350">
    <property type="term" value="F:all-trans-octaprenyl-diphosphate synthase activity"/>
    <property type="evidence" value="ECO:0007669"/>
    <property type="project" value="UniProtKB-EC"/>
</dbReference>
<dbReference type="GO" id="GO:0008299">
    <property type="term" value="P:isoprenoid biosynthetic process"/>
    <property type="evidence" value="ECO:0007669"/>
    <property type="project" value="InterPro"/>
</dbReference>
<keyword evidence="5" id="KW-0460">Magnesium</keyword>
<gene>
    <name evidence="7" type="primary">ispB</name>
    <name evidence="7" type="ORF">WBAD_1111</name>
</gene>
<name>A0A3B0IWK6_9RICK</name>
<evidence type="ECO:0000256" key="2">
    <source>
        <dbReference type="ARBA" id="ARBA00006706"/>
    </source>
</evidence>
<dbReference type="InterPro" id="IPR033749">
    <property type="entry name" value="Polyprenyl_synt_CS"/>
</dbReference>
<dbReference type="GO" id="GO:0046872">
    <property type="term" value="F:metal ion binding"/>
    <property type="evidence" value="ECO:0007669"/>
    <property type="project" value="UniProtKB-KW"/>
</dbReference>
<dbReference type="SUPFAM" id="SSF48576">
    <property type="entry name" value="Terpenoid synthases"/>
    <property type="match status" value="1"/>
</dbReference>
<evidence type="ECO:0000313" key="7">
    <source>
        <dbReference type="EMBL" id="SPP33468.1"/>
    </source>
</evidence>
<comment type="cofactor">
    <cofactor evidence="1">
        <name>Mg(2+)</name>
        <dbReference type="ChEBI" id="CHEBI:18420"/>
    </cofactor>
</comment>
<keyword evidence="4" id="KW-0479">Metal-binding</keyword>
<protein>
    <submittedName>
        <fullName evidence="7">Octaprenyl-diphosphate synthase</fullName>
        <ecNumber evidence="7">2.5.1.90</ecNumber>
    </submittedName>
</protein>
<dbReference type="InterPro" id="IPR008949">
    <property type="entry name" value="Isoprenoid_synthase_dom_sf"/>
</dbReference>
<accession>A0A3B0IWK6</accession>